<dbReference type="STRING" id="84029.CROST_22260"/>
<proteinExistence type="predicted"/>
<dbReference type="Proteomes" id="UP000190951">
    <property type="component" value="Chromosome"/>
</dbReference>
<reference evidence="1 2" key="1">
    <citation type="submission" date="2022-04" db="EMBL/GenBank/DDBJ databases">
        <title>Genome sequence of C. roseum typestrain.</title>
        <authorList>
            <person name="Poehlein A."/>
            <person name="Schoch T."/>
            <person name="Duerre P."/>
            <person name="Daniel R."/>
        </authorList>
    </citation>
    <scope>NUCLEOTIDE SEQUENCE [LARGE SCALE GENOMIC DNA]</scope>
    <source>
        <strain evidence="1 2">DSM 7320</strain>
    </source>
</reference>
<gene>
    <name evidence="1" type="primary">trpP</name>
    <name evidence="1" type="ORF">CROST_000240</name>
</gene>
<dbReference type="RefSeq" id="WP_077834662.1">
    <property type="nucleotide sequence ID" value="NZ_CP096983.1"/>
</dbReference>
<keyword evidence="2" id="KW-1185">Reference proteome</keyword>
<dbReference type="Gene3D" id="1.10.1760.20">
    <property type="match status" value="1"/>
</dbReference>
<dbReference type="KEGG" id="crw:CROST_000240"/>
<evidence type="ECO:0000313" key="2">
    <source>
        <dbReference type="Proteomes" id="UP000190951"/>
    </source>
</evidence>
<dbReference type="EMBL" id="CP096983">
    <property type="protein sequence ID" value="URZ09353.1"/>
    <property type="molecule type" value="Genomic_DNA"/>
</dbReference>
<organism evidence="1 2">
    <name type="scientific">Clostridium felsineum</name>
    <dbReference type="NCBI Taxonomy" id="36839"/>
    <lineage>
        <taxon>Bacteria</taxon>
        <taxon>Bacillati</taxon>
        <taxon>Bacillota</taxon>
        <taxon>Clostridia</taxon>
        <taxon>Eubacteriales</taxon>
        <taxon>Clostridiaceae</taxon>
        <taxon>Clostridium</taxon>
    </lineage>
</organism>
<dbReference type="InterPro" id="IPR031360">
    <property type="entry name" value="TrpP"/>
</dbReference>
<dbReference type="AlphaFoldDB" id="A0A1S8L646"/>
<name>A0A1S8L646_9CLOT</name>
<sequence length="171" mass="18297">MKMDLKKLIINSLFLAIGVVLNQITPPILFGMKPDFSLAMLFIIILLNDDFKTCILTGVVAGLLAAAVTTFPGGQLPNIIDRIVTTSLVFIAVQPLKNKMNDKISIILTSLVGTIISGSVFLGSALVIVGLPASFKALFITVVLPATIINAIVGTLIFIAVKKSMKVVFRR</sequence>
<dbReference type="Pfam" id="PF17099">
    <property type="entry name" value="TrpP"/>
    <property type="match status" value="1"/>
</dbReference>
<evidence type="ECO:0000313" key="1">
    <source>
        <dbReference type="EMBL" id="URZ09353.1"/>
    </source>
</evidence>
<accession>A0A1S8L646</accession>
<protein>
    <submittedName>
        <fullName evidence="1">Tryptophan transport protein</fullName>
    </submittedName>
</protein>